<proteinExistence type="predicted"/>
<dbReference type="Proteomes" id="UP001418796">
    <property type="component" value="Unassembled WGS sequence"/>
</dbReference>
<keyword evidence="1" id="KW-1133">Transmembrane helix</keyword>
<evidence type="ECO:0008006" key="4">
    <source>
        <dbReference type="Google" id="ProtNLM"/>
    </source>
</evidence>
<comment type="caution">
    <text evidence="2">The sequence shown here is derived from an EMBL/GenBank/DDBJ whole genome shotgun (WGS) entry which is preliminary data.</text>
</comment>
<name>A0ABU9VF26_9BACI</name>
<feature type="transmembrane region" description="Helical" evidence="1">
    <location>
        <begin position="20"/>
        <end position="40"/>
    </location>
</feature>
<dbReference type="RefSeq" id="WP_343129622.1">
    <property type="nucleotide sequence ID" value="NZ_JBCITK010000001.1"/>
</dbReference>
<accession>A0ABU9VF26</accession>
<evidence type="ECO:0000256" key="1">
    <source>
        <dbReference type="SAM" id="Phobius"/>
    </source>
</evidence>
<keyword evidence="1" id="KW-0812">Transmembrane</keyword>
<organism evidence="2 3">
    <name type="scientific">Alkalicoccobacillus gibsonii</name>
    <dbReference type="NCBI Taxonomy" id="79881"/>
    <lineage>
        <taxon>Bacteria</taxon>
        <taxon>Bacillati</taxon>
        <taxon>Bacillota</taxon>
        <taxon>Bacilli</taxon>
        <taxon>Bacillales</taxon>
        <taxon>Bacillaceae</taxon>
        <taxon>Alkalicoccobacillus</taxon>
    </lineage>
</organism>
<protein>
    <recommendedName>
        <fullName evidence="4">DUF3278 domain-containing protein</fullName>
    </recommendedName>
</protein>
<gene>
    <name evidence="2" type="ORF">MKY91_04900</name>
</gene>
<feature type="transmembrane region" description="Helical" evidence="1">
    <location>
        <begin position="92"/>
        <end position="109"/>
    </location>
</feature>
<dbReference type="EMBL" id="JBCITK010000001">
    <property type="protein sequence ID" value="MEN0642503.1"/>
    <property type="molecule type" value="Genomic_DNA"/>
</dbReference>
<sequence length="149" mass="17311">MNSWISIFLPDDEYKRERVIYFLAEGGVLLLIYLVGALMINELFHLDWTTQLVVLIGLGLYATYTTLRYSLSGVEFTDVARLKDFKKQQKKLAYQSIVYFIIFAMMSILLSSNDWFTTIIFALVGALILFFLNYTSLKKSYTKNKELID</sequence>
<evidence type="ECO:0000313" key="2">
    <source>
        <dbReference type="EMBL" id="MEN0642503.1"/>
    </source>
</evidence>
<feature type="transmembrane region" description="Helical" evidence="1">
    <location>
        <begin position="115"/>
        <end position="135"/>
    </location>
</feature>
<keyword evidence="1" id="KW-0472">Membrane</keyword>
<reference evidence="2 3" key="1">
    <citation type="submission" date="2024-03" db="EMBL/GenBank/DDBJ databases">
        <title>Bacilli Hybrid Assemblies.</title>
        <authorList>
            <person name="Kovac J."/>
        </authorList>
    </citation>
    <scope>NUCLEOTIDE SEQUENCE [LARGE SCALE GENOMIC DNA]</scope>
    <source>
        <strain evidence="2 3">FSL R7-0666</strain>
    </source>
</reference>
<feature type="transmembrane region" description="Helical" evidence="1">
    <location>
        <begin position="52"/>
        <end position="71"/>
    </location>
</feature>
<keyword evidence="3" id="KW-1185">Reference proteome</keyword>
<evidence type="ECO:0000313" key="3">
    <source>
        <dbReference type="Proteomes" id="UP001418796"/>
    </source>
</evidence>